<keyword evidence="2" id="KW-1185">Reference proteome</keyword>
<feature type="non-terminal residue" evidence="1">
    <location>
        <position position="69"/>
    </location>
</feature>
<comment type="caution">
    <text evidence="1">The sequence shown here is derived from an EMBL/GenBank/DDBJ whole genome shotgun (WGS) entry which is preliminary data.</text>
</comment>
<sequence length="69" mass="7936">GLHSYIRNALANLVNERDQDDKIEIKDHSEYSLEGIDMELDIGEQLLETLRKICPTLYGICEECQQPNT</sequence>
<dbReference type="Proteomes" id="UP000789920">
    <property type="component" value="Unassembled WGS sequence"/>
</dbReference>
<gene>
    <name evidence="1" type="ORF">RPERSI_LOCUS19842</name>
</gene>
<proteinExistence type="predicted"/>
<dbReference type="EMBL" id="CAJVQC010054963">
    <property type="protein sequence ID" value="CAG8794830.1"/>
    <property type="molecule type" value="Genomic_DNA"/>
</dbReference>
<protein>
    <submittedName>
        <fullName evidence="1">5647_t:CDS:1</fullName>
    </submittedName>
</protein>
<organism evidence="1 2">
    <name type="scientific">Racocetra persica</name>
    <dbReference type="NCBI Taxonomy" id="160502"/>
    <lineage>
        <taxon>Eukaryota</taxon>
        <taxon>Fungi</taxon>
        <taxon>Fungi incertae sedis</taxon>
        <taxon>Mucoromycota</taxon>
        <taxon>Glomeromycotina</taxon>
        <taxon>Glomeromycetes</taxon>
        <taxon>Diversisporales</taxon>
        <taxon>Gigasporaceae</taxon>
        <taxon>Racocetra</taxon>
    </lineage>
</organism>
<evidence type="ECO:0000313" key="2">
    <source>
        <dbReference type="Proteomes" id="UP000789920"/>
    </source>
</evidence>
<accession>A0ACA9RHN4</accession>
<reference evidence="1" key="1">
    <citation type="submission" date="2021-06" db="EMBL/GenBank/DDBJ databases">
        <authorList>
            <person name="Kallberg Y."/>
            <person name="Tangrot J."/>
            <person name="Rosling A."/>
        </authorList>
    </citation>
    <scope>NUCLEOTIDE SEQUENCE</scope>
    <source>
        <strain evidence="1">MA461A</strain>
    </source>
</reference>
<feature type="non-terminal residue" evidence="1">
    <location>
        <position position="1"/>
    </location>
</feature>
<name>A0ACA9RHN4_9GLOM</name>
<evidence type="ECO:0000313" key="1">
    <source>
        <dbReference type="EMBL" id="CAG8794830.1"/>
    </source>
</evidence>